<gene>
    <name evidence="2" type="ORF">C8D77_1011567</name>
</gene>
<dbReference type="EMBL" id="QGGH01000001">
    <property type="protein sequence ID" value="PWJ94881.1"/>
    <property type="molecule type" value="Genomic_DNA"/>
</dbReference>
<accession>A0A8E3B7D8</accession>
<evidence type="ECO:0000313" key="2">
    <source>
        <dbReference type="EMBL" id="PWJ94881.1"/>
    </source>
</evidence>
<evidence type="ECO:0000313" key="3">
    <source>
        <dbReference type="Proteomes" id="UP000245631"/>
    </source>
</evidence>
<reference evidence="2 3" key="1">
    <citation type="submission" date="2018-05" db="EMBL/GenBank/DDBJ databases">
        <title>Genomic Encyclopedia of Type Strains, Phase IV (KMG-IV): sequencing the most valuable type-strain genomes for metagenomic binning, comparative biology and taxonomic classification.</title>
        <authorList>
            <person name="Goeker M."/>
        </authorList>
    </citation>
    <scope>NUCLEOTIDE SEQUENCE [LARGE SCALE GENOMIC DNA]</scope>
    <source>
        <strain evidence="2 3">DSM 2626</strain>
    </source>
</reference>
<comment type="caution">
    <text evidence="2">The sequence shown here is derived from an EMBL/GenBank/DDBJ whole genome shotgun (WGS) entry which is preliminary data.</text>
</comment>
<organism evidence="2 3">
    <name type="scientific">Rhizobium loti</name>
    <name type="common">Mesorhizobium loti</name>
    <dbReference type="NCBI Taxonomy" id="381"/>
    <lineage>
        <taxon>Bacteria</taxon>
        <taxon>Pseudomonadati</taxon>
        <taxon>Pseudomonadota</taxon>
        <taxon>Alphaproteobacteria</taxon>
        <taxon>Hyphomicrobiales</taxon>
        <taxon>Phyllobacteriaceae</taxon>
        <taxon>Mesorhizobium</taxon>
    </lineage>
</organism>
<evidence type="ECO:0000256" key="1">
    <source>
        <dbReference type="SAM" id="MobiDB-lite"/>
    </source>
</evidence>
<sequence>MRAMARSPDATTQTQAAGRRRAPDAKSRVMTAIGRMVDDGKAEWSLITSGDIELRLSTGEVFLLGEFDVTRVA</sequence>
<feature type="region of interest" description="Disordered" evidence="1">
    <location>
        <begin position="1"/>
        <end position="27"/>
    </location>
</feature>
<dbReference type="Proteomes" id="UP000245631">
    <property type="component" value="Unassembled WGS sequence"/>
</dbReference>
<dbReference type="AlphaFoldDB" id="A0A8E3B7D8"/>
<proteinExistence type="predicted"/>
<dbReference type="GeneID" id="61050891"/>
<dbReference type="RefSeq" id="WP_109660800.1">
    <property type="nucleotide sequence ID" value="NZ_QGGH01000001.1"/>
</dbReference>
<protein>
    <submittedName>
        <fullName evidence="2">Uncharacterized protein</fullName>
    </submittedName>
</protein>
<name>A0A8E3B7D8_RHILI</name>